<dbReference type="EMBL" id="MU865955">
    <property type="protein sequence ID" value="KAK4446716.1"/>
    <property type="molecule type" value="Genomic_DNA"/>
</dbReference>
<dbReference type="AlphaFoldDB" id="A0AAV9GGA7"/>
<dbReference type="PANTHER" id="PTHR24148:SF64">
    <property type="entry name" value="HETEROKARYON INCOMPATIBILITY DOMAIN-CONTAINING PROTEIN"/>
    <property type="match status" value="1"/>
</dbReference>
<name>A0AAV9GGA7_9PEZI</name>
<comment type="caution">
    <text evidence="2">The sequence shown here is derived from an EMBL/GenBank/DDBJ whole genome shotgun (WGS) entry which is preliminary data.</text>
</comment>
<evidence type="ECO:0000313" key="3">
    <source>
        <dbReference type="Proteomes" id="UP001321760"/>
    </source>
</evidence>
<reference evidence="2" key="2">
    <citation type="submission" date="2023-05" db="EMBL/GenBank/DDBJ databases">
        <authorList>
            <consortium name="Lawrence Berkeley National Laboratory"/>
            <person name="Steindorff A."/>
            <person name="Hensen N."/>
            <person name="Bonometti L."/>
            <person name="Westerberg I."/>
            <person name="Brannstrom I.O."/>
            <person name="Guillou S."/>
            <person name="Cros-Aarteil S."/>
            <person name="Calhoun S."/>
            <person name="Haridas S."/>
            <person name="Kuo A."/>
            <person name="Mondo S."/>
            <person name="Pangilinan J."/>
            <person name="Riley R."/>
            <person name="Labutti K."/>
            <person name="Andreopoulos B."/>
            <person name="Lipzen A."/>
            <person name="Chen C."/>
            <person name="Yanf M."/>
            <person name="Daum C."/>
            <person name="Ng V."/>
            <person name="Clum A."/>
            <person name="Ohm R."/>
            <person name="Martin F."/>
            <person name="Silar P."/>
            <person name="Natvig D."/>
            <person name="Lalanne C."/>
            <person name="Gautier V."/>
            <person name="Ament-Velasquez S.L."/>
            <person name="Kruys A."/>
            <person name="Hutchinson M.I."/>
            <person name="Powell A.J."/>
            <person name="Barry K."/>
            <person name="Miller A.N."/>
            <person name="Grigoriev I.V."/>
            <person name="Debuchy R."/>
            <person name="Gladieux P."/>
            <person name="Thoren M.H."/>
            <person name="Johannesson H."/>
        </authorList>
    </citation>
    <scope>NUCLEOTIDE SEQUENCE</scope>
    <source>
        <strain evidence="2">PSN243</strain>
    </source>
</reference>
<proteinExistence type="predicted"/>
<evidence type="ECO:0000259" key="1">
    <source>
        <dbReference type="Pfam" id="PF06985"/>
    </source>
</evidence>
<accession>A0AAV9GGA7</accession>
<sequence length="667" mass="74023">MKNHVIGRLSTAIEDLDLENDSEPRSPYDGQDIDAQQDHIRLLTLLPGTENDPISCTTAVVNLSSKPTYTALSYVWGDASDRLPITFNTIPGFPITRNLHTALLHLRNPTSPRQFWIDALCINQDHANEKPHQIHLMGDIYKSASSTCIWLGPSSPTSDLAMALIRALDGANLSSPANSPSPAGLVAIAELQSRPWWSRVWVIQEALLSPHPTVRCGYQSLPMESFMVLDDIRRGWHRPTQTYQHSAFNAITNLSVALRNPFSGIVTYWPDARTRLLNPTADSSPSTLAEWAYYLSDFEATDPRDKIYGLLGLASETDRKIMKFALENDMAASQVYTRAMMWFLMTARNLLQLSFDTDSRASCPVGETGRTLPSWVIDFSENTPEPEEGEVREGGWFRPGYVTFVGGVGYNATGDGRVVGRRVEGDMFPFEQVLAVRVRGCVVDRVAWVGGNGHVRLDAGADAAARRAYSMERMRRTGGKVEEWEGEVMEGGWGDPYGGEGGLDGRSRGEVFRRTLVADRNGDGEEFEWDDEWETMLQVFLGKGEMPRDGSDDEPPTDEALLQYLMALRLALIPRTSGRNFIITSKGYLGLAPIKSKVGDEVCVLEGGTVPYVLRAVDDSAMEPFGIPPAEGRRFFNFIGESYVHGVSDGAWINRRTEEDVMEVLLV</sequence>
<evidence type="ECO:0000313" key="2">
    <source>
        <dbReference type="EMBL" id="KAK4446716.1"/>
    </source>
</evidence>
<reference evidence="2" key="1">
    <citation type="journal article" date="2023" name="Mol. Phylogenet. Evol.">
        <title>Genome-scale phylogeny and comparative genomics of the fungal order Sordariales.</title>
        <authorList>
            <person name="Hensen N."/>
            <person name="Bonometti L."/>
            <person name="Westerberg I."/>
            <person name="Brannstrom I.O."/>
            <person name="Guillou S."/>
            <person name="Cros-Aarteil S."/>
            <person name="Calhoun S."/>
            <person name="Haridas S."/>
            <person name="Kuo A."/>
            <person name="Mondo S."/>
            <person name="Pangilinan J."/>
            <person name="Riley R."/>
            <person name="LaButti K."/>
            <person name="Andreopoulos B."/>
            <person name="Lipzen A."/>
            <person name="Chen C."/>
            <person name="Yan M."/>
            <person name="Daum C."/>
            <person name="Ng V."/>
            <person name="Clum A."/>
            <person name="Steindorff A."/>
            <person name="Ohm R.A."/>
            <person name="Martin F."/>
            <person name="Silar P."/>
            <person name="Natvig D.O."/>
            <person name="Lalanne C."/>
            <person name="Gautier V."/>
            <person name="Ament-Velasquez S.L."/>
            <person name="Kruys A."/>
            <person name="Hutchinson M.I."/>
            <person name="Powell A.J."/>
            <person name="Barry K."/>
            <person name="Miller A.N."/>
            <person name="Grigoriev I.V."/>
            <person name="Debuchy R."/>
            <person name="Gladieux P."/>
            <person name="Hiltunen Thoren M."/>
            <person name="Johannesson H."/>
        </authorList>
    </citation>
    <scope>NUCLEOTIDE SEQUENCE</scope>
    <source>
        <strain evidence="2">PSN243</strain>
    </source>
</reference>
<dbReference type="InterPro" id="IPR010730">
    <property type="entry name" value="HET"/>
</dbReference>
<dbReference type="Pfam" id="PF06985">
    <property type="entry name" value="HET"/>
    <property type="match status" value="1"/>
</dbReference>
<organism evidence="2 3">
    <name type="scientific">Podospora aff. communis PSN243</name>
    <dbReference type="NCBI Taxonomy" id="3040156"/>
    <lineage>
        <taxon>Eukaryota</taxon>
        <taxon>Fungi</taxon>
        <taxon>Dikarya</taxon>
        <taxon>Ascomycota</taxon>
        <taxon>Pezizomycotina</taxon>
        <taxon>Sordariomycetes</taxon>
        <taxon>Sordariomycetidae</taxon>
        <taxon>Sordariales</taxon>
        <taxon>Podosporaceae</taxon>
        <taxon>Podospora</taxon>
    </lineage>
</organism>
<dbReference type="Pfam" id="PF26639">
    <property type="entry name" value="Het-6_barrel"/>
    <property type="match status" value="1"/>
</dbReference>
<protein>
    <submittedName>
        <fullName evidence="2">Heterokaryon incompatibility protein-domain-containing protein</fullName>
    </submittedName>
</protein>
<dbReference type="Proteomes" id="UP001321760">
    <property type="component" value="Unassembled WGS sequence"/>
</dbReference>
<keyword evidence="3" id="KW-1185">Reference proteome</keyword>
<gene>
    <name evidence="2" type="ORF">QBC34DRAFT_356371</name>
</gene>
<dbReference type="PANTHER" id="PTHR24148">
    <property type="entry name" value="ANKYRIN REPEAT DOMAIN-CONTAINING PROTEIN 39 HOMOLOG-RELATED"/>
    <property type="match status" value="1"/>
</dbReference>
<dbReference type="InterPro" id="IPR052895">
    <property type="entry name" value="HetReg/Transcr_Mod"/>
</dbReference>
<feature type="domain" description="Heterokaryon incompatibility" evidence="1">
    <location>
        <begin position="69"/>
        <end position="205"/>
    </location>
</feature>